<evidence type="ECO:0000256" key="1">
    <source>
        <dbReference type="SAM" id="MobiDB-lite"/>
    </source>
</evidence>
<dbReference type="AlphaFoldDB" id="A0A813E2U0"/>
<feature type="compositionally biased region" description="Low complexity" evidence="1">
    <location>
        <begin position="604"/>
        <end position="616"/>
    </location>
</feature>
<keyword evidence="3" id="KW-1185">Reference proteome</keyword>
<sequence>MLFWLDFYREFESPRTWTVWNLSAWSPERVSSERLDVEASSGGTARNVRPFAPPATCRSFRRERSDELSCKMALLQEGSSWEICVRQPEKVAAGTARESEGGPLIWQTRWAEEGVRQERCIAHGAKALATANARLGRRRGQAAAATGSASGSSIISVSSRGRGSGALGSSPGALAHWHLLLASWRSWLATEKNGRQFGQLVEELRSQEDEHQMEHLKASQNLSDSTEQLVECRAQTQRRREKHKLAAYSLAAWRAGSWSHGFAASRLWGLALALRCWRQVASQARRARHARSRHVELVVRTQQFHHALWAWRACSACCRRGRDREGMDAALAALPRRGRVEAASQTQKVLVWVALHVHAGPDAQWLLCRSVLVAWQSLAVGAEQRRVVTAALLGGAAPCLGRSSNQTTLVFVRCWAAWREAAQCSRLKVAHERAWRTASELAQAHCGRANLLANVVWGRAEMWLAFSALLCWRTLPARQGLQCALEQVQREGQASSSTASRARQETQTAKSMALNAKQEREEERASLEARLASAQSFLLRLRVSGPAEAQGQLAEVRRQRQALAKVVQLRRQPSGRSRDSGDLEIGKVVVPPATPPGGLGGGISFSPPFWGGSPSPSYCPSPKGPTAGGSWPESPSVTAGSPPQSPWGPKLAQAEQRRRCLEQELCTLKQQL</sequence>
<name>A0A813E2U0_POLGL</name>
<dbReference type="Proteomes" id="UP000654075">
    <property type="component" value="Unassembled WGS sequence"/>
</dbReference>
<feature type="region of interest" description="Disordered" evidence="1">
    <location>
        <begin position="494"/>
        <end position="526"/>
    </location>
</feature>
<evidence type="ECO:0000313" key="3">
    <source>
        <dbReference type="Proteomes" id="UP000654075"/>
    </source>
</evidence>
<gene>
    <name evidence="2" type="ORF">PGLA1383_LOCUS11655</name>
</gene>
<organism evidence="2 3">
    <name type="scientific">Polarella glacialis</name>
    <name type="common">Dinoflagellate</name>
    <dbReference type="NCBI Taxonomy" id="89957"/>
    <lineage>
        <taxon>Eukaryota</taxon>
        <taxon>Sar</taxon>
        <taxon>Alveolata</taxon>
        <taxon>Dinophyceae</taxon>
        <taxon>Suessiales</taxon>
        <taxon>Suessiaceae</taxon>
        <taxon>Polarella</taxon>
    </lineage>
</organism>
<feature type="region of interest" description="Disordered" evidence="1">
    <location>
        <begin position="567"/>
        <end position="656"/>
    </location>
</feature>
<feature type="region of interest" description="Disordered" evidence="1">
    <location>
        <begin position="143"/>
        <end position="162"/>
    </location>
</feature>
<feature type="compositionally biased region" description="Basic and acidic residues" evidence="1">
    <location>
        <begin position="576"/>
        <end position="585"/>
    </location>
</feature>
<protein>
    <submittedName>
        <fullName evidence="2">Uncharacterized protein</fullName>
    </submittedName>
</protein>
<reference evidence="2" key="1">
    <citation type="submission" date="2021-02" db="EMBL/GenBank/DDBJ databases">
        <authorList>
            <person name="Dougan E. K."/>
            <person name="Rhodes N."/>
            <person name="Thang M."/>
            <person name="Chan C."/>
        </authorList>
    </citation>
    <scope>NUCLEOTIDE SEQUENCE</scope>
</reference>
<feature type="compositionally biased region" description="Basic and acidic residues" evidence="1">
    <location>
        <begin position="517"/>
        <end position="526"/>
    </location>
</feature>
<feature type="compositionally biased region" description="Polar residues" evidence="1">
    <location>
        <begin position="633"/>
        <end position="642"/>
    </location>
</feature>
<dbReference type="EMBL" id="CAJNNV010006072">
    <property type="protein sequence ID" value="CAE8593043.1"/>
    <property type="molecule type" value="Genomic_DNA"/>
</dbReference>
<proteinExistence type="predicted"/>
<comment type="caution">
    <text evidence="2">The sequence shown here is derived from an EMBL/GenBank/DDBJ whole genome shotgun (WGS) entry which is preliminary data.</text>
</comment>
<accession>A0A813E2U0</accession>
<evidence type="ECO:0000313" key="2">
    <source>
        <dbReference type="EMBL" id="CAE8593043.1"/>
    </source>
</evidence>